<protein>
    <recommendedName>
        <fullName evidence="7">3-sulfinopropanoyl-CoA desulfinase</fullName>
        <ecNumber evidence="6">3.13.1.4</ecNumber>
    </recommendedName>
    <alternativeName>
        <fullName evidence="8">3-sulfinopropionyl coenzyme A desulfinase</fullName>
    </alternativeName>
</protein>
<proteinExistence type="inferred from homology"/>
<feature type="domain" description="Acyl-CoA oxidase/dehydrogenase middle" evidence="11">
    <location>
        <begin position="129"/>
        <end position="226"/>
    </location>
</feature>
<dbReference type="Pfam" id="PF02770">
    <property type="entry name" value="Acyl-CoA_dh_M"/>
    <property type="match status" value="1"/>
</dbReference>
<dbReference type="Proteomes" id="UP000198925">
    <property type="component" value="Unassembled WGS sequence"/>
</dbReference>
<evidence type="ECO:0000259" key="10">
    <source>
        <dbReference type="Pfam" id="PF00441"/>
    </source>
</evidence>
<evidence type="ECO:0000256" key="9">
    <source>
        <dbReference type="RuleBase" id="RU362125"/>
    </source>
</evidence>
<comment type="similarity">
    <text evidence="2 9">Belongs to the acyl-CoA dehydrogenase family.</text>
</comment>
<dbReference type="InterPro" id="IPR009100">
    <property type="entry name" value="AcylCoA_DH/oxidase_NM_dom_sf"/>
</dbReference>
<dbReference type="RefSeq" id="WP_090664800.1">
    <property type="nucleotide sequence ID" value="NZ_FMZX01000022.1"/>
</dbReference>
<sequence>MNPIFERLERRRGWTAEETLLLDQVRRLCAEQIAPRAAHHDRSGEFPLDNIRRINELGLNRIFLPEAHGGVGLRFRTYLEVVKILAEACASTAIIYATNYHALGPLMDFGSEELKARVLPRIAEGALGALAITEAVGGSDATAMTTRFRPEGDEIVVDGGKVFITSGDVADFLLLFGKWEGIADPKGAISLLVIERQAVQGYKVLRLEEKLGHRASSTAALAFEGCRVPRANLIGAPGDGLKLLFAALNRSRPSVAAHALGIARAAFGDMVAYANDRRSSGRRIVDFQANQFTIADAATDLAMAEAWLDYLCGVMEDGEEGYGLESSMAKMRASDLAMRIATDAIQMHGGYGYIQDYRVERLFRDAKITQIWEGTNQVHRQLIGRSFARRD</sequence>
<gene>
    <name evidence="13" type="ORF">SAMN04487779_102218</name>
</gene>
<dbReference type="Gene3D" id="1.20.140.10">
    <property type="entry name" value="Butyryl-CoA Dehydrogenase, subunit A, domain 3"/>
    <property type="match status" value="1"/>
</dbReference>
<dbReference type="InterPro" id="IPR006091">
    <property type="entry name" value="Acyl-CoA_Oxase/DH_mid-dom"/>
</dbReference>
<dbReference type="PANTHER" id="PTHR43884">
    <property type="entry name" value="ACYL-COA DEHYDROGENASE"/>
    <property type="match status" value="1"/>
</dbReference>
<dbReference type="SUPFAM" id="SSF56645">
    <property type="entry name" value="Acyl-CoA dehydrogenase NM domain-like"/>
    <property type="match status" value="1"/>
</dbReference>
<dbReference type="InterPro" id="IPR037069">
    <property type="entry name" value="AcylCoA_DH/ox_N_sf"/>
</dbReference>
<keyword evidence="9" id="KW-0560">Oxidoreductase</keyword>
<dbReference type="AlphaFoldDB" id="A0A1G7B0Z6"/>
<evidence type="ECO:0000256" key="3">
    <source>
        <dbReference type="ARBA" id="ARBA00022630"/>
    </source>
</evidence>
<comment type="catalytic activity">
    <reaction evidence="5">
        <text>3-sulfinopropanoyl-CoA + H2O = propanoyl-CoA + sulfite + H(+)</text>
        <dbReference type="Rhea" id="RHEA:41624"/>
        <dbReference type="ChEBI" id="CHEBI:15377"/>
        <dbReference type="ChEBI" id="CHEBI:15378"/>
        <dbReference type="ChEBI" id="CHEBI:17359"/>
        <dbReference type="ChEBI" id="CHEBI:57392"/>
        <dbReference type="ChEBI" id="CHEBI:78349"/>
        <dbReference type="EC" id="3.13.1.4"/>
    </reaction>
    <physiologicalReaction direction="left-to-right" evidence="5">
        <dbReference type="Rhea" id="RHEA:41625"/>
    </physiologicalReaction>
</comment>
<dbReference type="PANTHER" id="PTHR43884:SF12">
    <property type="entry name" value="ISOVALERYL-COA DEHYDROGENASE, MITOCHONDRIAL-RELATED"/>
    <property type="match status" value="1"/>
</dbReference>
<dbReference type="InterPro" id="IPR046373">
    <property type="entry name" value="Acyl-CoA_Oxase/DH_mid-dom_sf"/>
</dbReference>
<reference evidence="13 14" key="1">
    <citation type="submission" date="2016-10" db="EMBL/GenBank/DDBJ databases">
        <authorList>
            <person name="de Groot N.N."/>
        </authorList>
    </citation>
    <scope>NUCLEOTIDE SEQUENCE [LARGE SCALE GENOMIC DNA]</scope>
    <source>
        <strain evidence="13 14">CPCC 100156</strain>
    </source>
</reference>
<dbReference type="PROSITE" id="PS00072">
    <property type="entry name" value="ACYL_COA_DH_1"/>
    <property type="match status" value="1"/>
</dbReference>
<dbReference type="Pfam" id="PF02771">
    <property type="entry name" value="Acyl-CoA_dh_N"/>
    <property type="match status" value="1"/>
</dbReference>
<evidence type="ECO:0000259" key="12">
    <source>
        <dbReference type="Pfam" id="PF02771"/>
    </source>
</evidence>
<dbReference type="SUPFAM" id="SSF47203">
    <property type="entry name" value="Acyl-CoA dehydrogenase C-terminal domain-like"/>
    <property type="match status" value="1"/>
</dbReference>
<dbReference type="STRING" id="938405.SAMN02927895_05682"/>
<dbReference type="GO" id="GO:0050660">
    <property type="term" value="F:flavin adenine dinucleotide binding"/>
    <property type="evidence" value="ECO:0007669"/>
    <property type="project" value="InterPro"/>
</dbReference>
<dbReference type="Gene3D" id="2.40.110.10">
    <property type="entry name" value="Butyryl-CoA Dehydrogenase, subunit A, domain 2"/>
    <property type="match status" value="1"/>
</dbReference>
<dbReference type="FunFam" id="1.20.140.10:FF:000004">
    <property type="entry name" value="Acyl-CoA dehydrogenase FadE25"/>
    <property type="match status" value="1"/>
</dbReference>
<dbReference type="GO" id="GO:0003995">
    <property type="term" value="F:acyl-CoA dehydrogenase activity"/>
    <property type="evidence" value="ECO:0007669"/>
    <property type="project" value="InterPro"/>
</dbReference>
<dbReference type="PIRSF" id="PIRSF016578">
    <property type="entry name" value="HsaA"/>
    <property type="match status" value="1"/>
</dbReference>
<dbReference type="EC" id="3.13.1.4" evidence="6"/>
<dbReference type="Gene3D" id="1.10.540.10">
    <property type="entry name" value="Acyl-CoA dehydrogenase/oxidase, N-terminal domain"/>
    <property type="match status" value="1"/>
</dbReference>
<evidence type="ECO:0000313" key="13">
    <source>
        <dbReference type="EMBL" id="SDE19915.1"/>
    </source>
</evidence>
<keyword evidence="4 9" id="KW-0274">FAD</keyword>
<keyword evidence="14" id="KW-1185">Reference proteome</keyword>
<dbReference type="EMBL" id="FMZX01000022">
    <property type="protein sequence ID" value="SDE19915.1"/>
    <property type="molecule type" value="Genomic_DNA"/>
</dbReference>
<evidence type="ECO:0000256" key="2">
    <source>
        <dbReference type="ARBA" id="ARBA00009347"/>
    </source>
</evidence>
<dbReference type="Pfam" id="PF00441">
    <property type="entry name" value="Acyl-CoA_dh_1"/>
    <property type="match status" value="1"/>
</dbReference>
<dbReference type="InterPro" id="IPR006089">
    <property type="entry name" value="Acyl-CoA_DH_CS"/>
</dbReference>
<dbReference type="InterPro" id="IPR036250">
    <property type="entry name" value="AcylCo_DH-like_C"/>
</dbReference>
<feature type="domain" description="Acyl-CoA dehydrogenase/oxidase N-terminal" evidence="12">
    <location>
        <begin position="15"/>
        <end position="125"/>
    </location>
</feature>
<accession>A0A1G7B0Z6</accession>
<evidence type="ECO:0000256" key="4">
    <source>
        <dbReference type="ARBA" id="ARBA00022827"/>
    </source>
</evidence>
<dbReference type="InterPro" id="IPR009075">
    <property type="entry name" value="AcylCo_DH/oxidase_C"/>
</dbReference>
<evidence type="ECO:0000256" key="6">
    <source>
        <dbReference type="ARBA" id="ARBA00066461"/>
    </source>
</evidence>
<evidence type="ECO:0000256" key="1">
    <source>
        <dbReference type="ARBA" id="ARBA00001974"/>
    </source>
</evidence>
<keyword evidence="3 9" id="KW-0285">Flavoprotein</keyword>
<evidence type="ECO:0000256" key="8">
    <source>
        <dbReference type="ARBA" id="ARBA00075603"/>
    </source>
</evidence>
<evidence type="ECO:0000313" key="14">
    <source>
        <dbReference type="Proteomes" id="UP000198925"/>
    </source>
</evidence>
<dbReference type="PROSITE" id="PS00073">
    <property type="entry name" value="ACYL_COA_DH_2"/>
    <property type="match status" value="1"/>
</dbReference>
<dbReference type="InterPro" id="IPR013786">
    <property type="entry name" value="AcylCoA_DH/ox_N"/>
</dbReference>
<name>A0A1G7B0Z6_9PROT</name>
<evidence type="ECO:0000259" key="11">
    <source>
        <dbReference type="Pfam" id="PF02770"/>
    </source>
</evidence>
<evidence type="ECO:0000256" key="5">
    <source>
        <dbReference type="ARBA" id="ARBA00052938"/>
    </source>
</evidence>
<comment type="cofactor">
    <cofactor evidence="1 9">
        <name>FAD</name>
        <dbReference type="ChEBI" id="CHEBI:57692"/>
    </cofactor>
</comment>
<organism evidence="13 14">
    <name type="scientific">Belnapia rosea</name>
    <dbReference type="NCBI Taxonomy" id="938405"/>
    <lineage>
        <taxon>Bacteria</taxon>
        <taxon>Pseudomonadati</taxon>
        <taxon>Pseudomonadota</taxon>
        <taxon>Alphaproteobacteria</taxon>
        <taxon>Acetobacterales</taxon>
        <taxon>Roseomonadaceae</taxon>
        <taxon>Belnapia</taxon>
    </lineage>
</organism>
<evidence type="ECO:0000256" key="7">
    <source>
        <dbReference type="ARBA" id="ARBA00068311"/>
    </source>
</evidence>
<feature type="domain" description="Acyl-CoA dehydrogenase/oxidase C-terminal" evidence="10">
    <location>
        <begin position="238"/>
        <end position="386"/>
    </location>
</feature>